<evidence type="ECO:0008006" key="5">
    <source>
        <dbReference type="Google" id="ProtNLM"/>
    </source>
</evidence>
<name>A0AAD8HFJ7_9APIA</name>
<dbReference type="Pfam" id="PF10551">
    <property type="entry name" value="MULE"/>
    <property type="match status" value="1"/>
</dbReference>
<comment type="caution">
    <text evidence="3">The sequence shown here is derived from an EMBL/GenBank/DDBJ whole genome shotgun (WGS) entry which is preliminary data.</text>
</comment>
<dbReference type="Pfam" id="PF03108">
    <property type="entry name" value="DBD_Tnp_Mut"/>
    <property type="match status" value="1"/>
</dbReference>
<protein>
    <recommendedName>
        <fullName evidence="5">Transposase MuDR plant domain-containing protein</fullName>
    </recommendedName>
</protein>
<feature type="domain" description="MULE transposase" evidence="2">
    <location>
        <begin position="186"/>
        <end position="240"/>
    </location>
</feature>
<dbReference type="PANTHER" id="PTHR31973:SF195">
    <property type="entry name" value="MUDR FAMILY TRANSPOSASE"/>
    <property type="match status" value="1"/>
</dbReference>
<evidence type="ECO:0000259" key="1">
    <source>
        <dbReference type="Pfam" id="PF03108"/>
    </source>
</evidence>
<dbReference type="InterPro" id="IPR018289">
    <property type="entry name" value="MULE_transposase_dom"/>
</dbReference>
<dbReference type="InterPro" id="IPR004332">
    <property type="entry name" value="Transposase_MuDR"/>
</dbReference>
<reference evidence="3" key="1">
    <citation type="submission" date="2023-02" db="EMBL/GenBank/DDBJ databases">
        <title>Genome of toxic invasive species Heracleum sosnowskyi carries increased number of genes despite the absence of recent whole-genome duplications.</title>
        <authorList>
            <person name="Schelkunov M."/>
            <person name="Shtratnikova V."/>
            <person name="Makarenko M."/>
            <person name="Klepikova A."/>
            <person name="Omelchenko D."/>
            <person name="Novikova G."/>
            <person name="Obukhova E."/>
            <person name="Bogdanov V."/>
            <person name="Penin A."/>
            <person name="Logacheva M."/>
        </authorList>
    </citation>
    <scope>NUCLEOTIDE SEQUENCE</scope>
    <source>
        <strain evidence="3">Hsosn_3</strain>
        <tissue evidence="3">Leaf</tissue>
    </source>
</reference>
<organism evidence="3 4">
    <name type="scientific">Heracleum sosnowskyi</name>
    <dbReference type="NCBI Taxonomy" id="360622"/>
    <lineage>
        <taxon>Eukaryota</taxon>
        <taxon>Viridiplantae</taxon>
        <taxon>Streptophyta</taxon>
        <taxon>Embryophyta</taxon>
        <taxon>Tracheophyta</taxon>
        <taxon>Spermatophyta</taxon>
        <taxon>Magnoliopsida</taxon>
        <taxon>eudicotyledons</taxon>
        <taxon>Gunneridae</taxon>
        <taxon>Pentapetalae</taxon>
        <taxon>asterids</taxon>
        <taxon>campanulids</taxon>
        <taxon>Apiales</taxon>
        <taxon>Apiaceae</taxon>
        <taxon>Apioideae</taxon>
        <taxon>apioid superclade</taxon>
        <taxon>Tordylieae</taxon>
        <taxon>Tordyliinae</taxon>
        <taxon>Heracleum</taxon>
    </lineage>
</organism>
<dbReference type="AlphaFoldDB" id="A0AAD8HFJ7"/>
<proteinExistence type="predicted"/>
<dbReference type="Proteomes" id="UP001237642">
    <property type="component" value="Unassembled WGS sequence"/>
</dbReference>
<feature type="domain" description="Transposase MuDR plant" evidence="1">
    <location>
        <begin position="23"/>
        <end position="87"/>
    </location>
</feature>
<keyword evidence="4" id="KW-1185">Reference proteome</keyword>
<evidence type="ECO:0000313" key="4">
    <source>
        <dbReference type="Proteomes" id="UP001237642"/>
    </source>
</evidence>
<dbReference type="PANTHER" id="PTHR31973">
    <property type="entry name" value="POLYPROTEIN, PUTATIVE-RELATED"/>
    <property type="match status" value="1"/>
</dbReference>
<gene>
    <name evidence="3" type="ORF">POM88_040960</name>
</gene>
<evidence type="ECO:0000259" key="2">
    <source>
        <dbReference type="Pfam" id="PF10551"/>
    </source>
</evidence>
<reference evidence="3" key="2">
    <citation type="submission" date="2023-05" db="EMBL/GenBank/DDBJ databases">
        <authorList>
            <person name="Schelkunov M.I."/>
        </authorList>
    </citation>
    <scope>NUCLEOTIDE SEQUENCE</scope>
    <source>
        <strain evidence="3">Hsosn_3</strain>
        <tissue evidence="3">Leaf</tissue>
    </source>
</reference>
<dbReference type="EMBL" id="JAUIZM010000009">
    <property type="protein sequence ID" value="KAK1365399.1"/>
    <property type="molecule type" value="Genomic_DNA"/>
</dbReference>
<accession>A0AAD8HFJ7</accession>
<evidence type="ECO:0000313" key="3">
    <source>
        <dbReference type="EMBL" id="KAK1365399.1"/>
    </source>
</evidence>
<sequence length="243" mass="27920">MVVSDPQYGMGKVGIIHNPTELAKGMMFDSKDKLMSVVKAVHIANHQEIKVVKSDSVTWEVACKQDDKGCQWRLRARKRKYQTFFEIIYAKSPHTCFNQAISQDHRNLNFSHIAEIISNIIDVDLIVSEKVLMATVGKENINHGTCVDWYFKEYDLRKPILEVARFKRVFWTFKPYIDAFVHCIPVLQIDGTHLYGKYGGVLLTATVVDGFHHLLPVAFAIVEGETIASWTWFMERVRKMVAL</sequence>